<reference evidence="2 3" key="1">
    <citation type="submission" date="2024-02" db="EMBL/GenBank/DDBJ databases">
        <title>Expansion and revision of Xanthobacter and proposal of Roseixanthobacter gen. nov.</title>
        <authorList>
            <person name="Soltysiak M.P.M."/>
            <person name="Jalihal A."/>
            <person name="Ory A."/>
            <person name="Chrisophersen C."/>
            <person name="Lee A.D."/>
            <person name="Boulton J."/>
            <person name="Springer M."/>
        </authorList>
    </citation>
    <scope>NUCLEOTIDE SEQUENCE [LARGE SCALE GENOMIC DNA]</scope>
    <source>
        <strain evidence="2 3">CB5</strain>
    </source>
</reference>
<gene>
    <name evidence="2" type="ORF">V5F30_19290</name>
</gene>
<evidence type="ECO:0000313" key="3">
    <source>
        <dbReference type="Proteomes" id="UP001604043"/>
    </source>
</evidence>
<name>A0ABW6ZKK5_9HYPH</name>
<dbReference type="InterPro" id="IPR020843">
    <property type="entry name" value="ER"/>
</dbReference>
<accession>A0ABW6ZKK5</accession>
<dbReference type="InterPro" id="IPR013149">
    <property type="entry name" value="ADH-like_C"/>
</dbReference>
<organism evidence="2 3">
    <name type="scientific">Xanthobacter aminoxidans</name>
    <dbReference type="NCBI Taxonomy" id="186280"/>
    <lineage>
        <taxon>Bacteria</taxon>
        <taxon>Pseudomonadati</taxon>
        <taxon>Pseudomonadota</taxon>
        <taxon>Alphaproteobacteria</taxon>
        <taxon>Hyphomicrobiales</taxon>
        <taxon>Xanthobacteraceae</taxon>
        <taxon>Xanthobacter</taxon>
    </lineage>
</organism>
<protein>
    <submittedName>
        <fullName evidence="2">Zinc-binding dehydrogenase</fullName>
    </submittedName>
</protein>
<dbReference type="Gene3D" id="3.40.50.720">
    <property type="entry name" value="NAD(P)-binding Rossmann-like Domain"/>
    <property type="match status" value="1"/>
</dbReference>
<sequence length="340" mass="35838">MKAIVLTERGTHGVALRDMPEPAVPEGWAKVRMLAASVNRVDLYMRDSGAGITHQLPLIMGVDGVGVVAEAPAGSGVAPGDRVILYPYEFCGTCRPCLNGDQPLCHHAKILGEHRHGTFAEYVALPARALLKLPDDADMDQAAVLGVAHLTAWRMVFGKAPAGPGTVVLVQGAGGGVSYAAVQLARMAGARVIVTTTGPDKLAHFRSLGVEALDYRDADVARAVLALTGGEGADLVIDNVGERTWGTSLKALARGGHLVTCGATTGAHPSADLQRLFIRQLSVHGSTMGSMDEFRRLLLAWHGGGFTPRIDRAFPLADVPSAFAHLEDPARMGKILIRIS</sequence>
<dbReference type="PANTHER" id="PTHR45033:SF3">
    <property type="entry name" value="DEHYDROGENASE, PUTATIVE (AFU_ORTHOLOGUE AFUA_2G13270)-RELATED"/>
    <property type="match status" value="1"/>
</dbReference>
<dbReference type="RefSeq" id="WP_394007411.1">
    <property type="nucleotide sequence ID" value="NZ_JBAFUR010000006.1"/>
</dbReference>
<dbReference type="Pfam" id="PF08240">
    <property type="entry name" value="ADH_N"/>
    <property type="match status" value="1"/>
</dbReference>
<dbReference type="Gene3D" id="3.90.180.10">
    <property type="entry name" value="Medium-chain alcohol dehydrogenases, catalytic domain"/>
    <property type="match status" value="1"/>
</dbReference>
<dbReference type="InterPro" id="IPR013154">
    <property type="entry name" value="ADH-like_N"/>
</dbReference>
<evidence type="ECO:0000259" key="1">
    <source>
        <dbReference type="SMART" id="SM00829"/>
    </source>
</evidence>
<keyword evidence="3" id="KW-1185">Reference proteome</keyword>
<dbReference type="Pfam" id="PF00107">
    <property type="entry name" value="ADH_zinc_N"/>
    <property type="match status" value="1"/>
</dbReference>
<dbReference type="Proteomes" id="UP001604043">
    <property type="component" value="Unassembled WGS sequence"/>
</dbReference>
<dbReference type="SUPFAM" id="SSF51735">
    <property type="entry name" value="NAD(P)-binding Rossmann-fold domains"/>
    <property type="match status" value="1"/>
</dbReference>
<dbReference type="SMART" id="SM00829">
    <property type="entry name" value="PKS_ER"/>
    <property type="match status" value="1"/>
</dbReference>
<evidence type="ECO:0000313" key="2">
    <source>
        <dbReference type="EMBL" id="MFG1254366.1"/>
    </source>
</evidence>
<dbReference type="InterPro" id="IPR036291">
    <property type="entry name" value="NAD(P)-bd_dom_sf"/>
</dbReference>
<proteinExistence type="predicted"/>
<dbReference type="InterPro" id="IPR011032">
    <property type="entry name" value="GroES-like_sf"/>
</dbReference>
<dbReference type="SUPFAM" id="SSF50129">
    <property type="entry name" value="GroES-like"/>
    <property type="match status" value="1"/>
</dbReference>
<comment type="caution">
    <text evidence="2">The sequence shown here is derived from an EMBL/GenBank/DDBJ whole genome shotgun (WGS) entry which is preliminary data.</text>
</comment>
<feature type="domain" description="Enoyl reductase (ER)" evidence="1">
    <location>
        <begin position="10"/>
        <end position="337"/>
    </location>
</feature>
<dbReference type="EMBL" id="JBAFUR010000006">
    <property type="protein sequence ID" value="MFG1254366.1"/>
    <property type="molecule type" value="Genomic_DNA"/>
</dbReference>
<dbReference type="InterPro" id="IPR052711">
    <property type="entry name" value="Zinc_ADH-like"/>
</dbReference>
<dbReference type="PANTHER" id="PTHR45033">
    <property type="match status" value="1"/>
</dbReference>